<feature type="region of interest" description="Disordered" evidence="3">
    <location>
        <begin position="147"/>
        <end position="286"/>
    </location>
</feature>
<dbReference type="STRING" id="41688.A0A2N3NHU7"/>
<feature type="compositionally biased region" description="Basic and acidic residues" evidence="3">
    <location>
        <begin position="177"/>
        <end position="199"/>
    </location>
</feature>
<evidence type="ECO:0000256" key="2">
    <source>
        <dbReference type="PROSITE-ProRule" id="PRU00176"/>
    </source>
</evidence>
<keyword evidence="1 2" id="KW-0694">RNA-binding</keyword>
<feature type="compositionally biased region" description="Basic and acidic residues" evidence="3">
    <location>
        <begin position="34"/>
        <end position="50"/>
    </location>
</feature>
<name>A0A2N3NHU7_9PEZI</name>
<protein>
    <recommendedName>
        <fullName evidence="4">RRM domain-containing protein</fullName>
    </recommendedName>
</protein>
<dbReference type="PANTHER" id="PTHR19965:SF82">
    <property type="entry name" value="THO COMPLEX SUBUNIT 4"/>
    <property type="match status" value="1"/>
</dbReference>
<dbReference type="SMART" id="SM01218">
    <property type="entry name" value="FoP_duplication"/>
    <property type="match status" value="1"/>
</dbReference>
<dbReference type="PANTHER" id="PTHR19965">
    <property type="entry name" value="RNA AND EXPORT FACTOR BINDING PROTEIN"/>
    <property type="match status" value="1"/>
</dbReference>
<dbReference type="InterPro" id="IPR035979">
    <property type="entry name" value="RBD_domain_sf"/>
</dbReference>
<dbReference type="PROSITE" id="PS50102">
    <property type="entry name" value="RRM"/>
    <property type="match status" value="1"/>
</dbReference>
<feature type="compositionally biased region" description="Basic residues" evidence="3">
    <location>
        <begin position="212"/>
        <end position="225"/>
    </location>
</feature>
<dbReference type="SUPFAM" id="SSF54928">
    <property type="entry name" value="RNA-binding domain, RBD"/>
    <property type="match status" value="1"/>
</dbReference>
<dbReference type="VEuPathDB" id="FungiDB:jhhlp_001300"/>
<dbReference type="Pfam" id="PF00076">
    <property type="entry name" value="RRM_1"/>
    <property type="match status" value="1"/>
</dbReference>
<keyword evidence="6" id="KW-1185">Reference proteome</keyword>
<dbReference type="Pfam" id="PF13865">
    <property type="entry name" value="FoP_duplication"/>
    <property type="match status" value="1"/>
</dbReference>
<dbReference type="InterPro" id="IPR012677">
    <property type="entry name" value="Nucleotide-bd_a/b_plait_sf"/>
</dbReference>
<dbReference type="InterPro" id="IPR025715">
    <property type="entry name" value="FoP_C"/>
</dbReference>
<evidence type="ECO:0000256" key="1">
    <source>
        <dbReference type="ARBA" id="ARBA00022884"/>
    </source>
</evidence>
<dbReference type="InterPro" id="IPR000504">
    <property type="entry name" value="RRM_dom"/>
</dbReference>
<dbReference type="OrthoDB" id="5382468at2759"/>
<proteinExistence type="predicted"/>
<feature type="compositionally biased region" description="Basic and acidic residues" evidence="3">
    <location>
        <begin position="226"/>
        <end position="238"/>
    </location>
</feature>
<dbReference type="Proteomes" id="UP000233524">
    <property type="component" value="Unassembled WGS sequence"/>
</dbReference>
<reference evidence="5 6" key="1">
    <citation type="journal article" date="2017" name="G3 (Bethesda)">
        <title>First Draft Genome Sequence of the Pathogenic Fungus Lomentospora prolificans (Formerly Scedosporium prolificans).</title>
        <authorList>
            <person name="Luo R."/>
            <person name="Zimin A."/>
            <person name="Workman R."/>
            <person name="Fan Y."/>
            <person name="Pertea G."/>
            <person name="Grossman N."/>
            <person name="Wear M.P."/>
            <person name="Jia B."/>
            <person name="Miller H."/>
            <person name="Casadevall A."/>
            <person name="Timp W."/>
            <person name="Zhang S.X."/>
            <person name="Salzberg S.L."/>
        </authorList>
    </citation>
    <scope>NUCLEOTIDE SEQUENCE [LARGE SCALE GENOMIC DNA]</scope>
    <source>
        <strain evidence="5 6">JHH-5317</strain>
    </source>
</reference>
<dbReference type="InterPro" id="IPR051229">
    <property type="entry name" value="ALYREF_mRNA_export"/>
</dbReference>
<dbReference type="AlphaFoldDB" id="A0A2N3NHU7"/>
<feature type="domain" description="RRM" evidence="4">
    <location>
        <begin position="72"/>
        <end position="149"/>
    </location>
</feature>
<gene>
    <name evidence="5" type="ORF">jhhlp_001300</name>
</gene>
<organism evidence="5 6">
    <name type="scientific">Lomentospora prolificans</name>
    <dbReference type="NCBI Taxonomy" id="41688"/>
    <lineage>
        <taxon>Eukaryota</taxon>
        <taxon>Fungi</taxon>
        <taxon>Dikarya</taxon>
        <taxon>Ascomycota</taxon>
        <taxon>Pezizomycotina</taxon>
        <taxon>Sordariomycetes</taxon>
        <taxon>Hypocreomycetidae</taxon>
        <taxon>Microascales</taxon>
        <taxon>Microascaceae</taxon>
        <taxon>Lomentospora</taxon>
    </lineage>
</organism>
<comment type="caution">
    <text evidence="5">The sequence shown here is derived from an EMBL/GenBank/DDBJ whole genome shotgun (WGS) entry which is preliminary data.</text>
</comment>
<accession>A0A2N3NHU7</accession>
<feature type="compositionally biased region" description="Basic and acidic residues" evidence="3">
    <location>
        <begin position="277"/>
        <end position="286"/>
    </location>
</feature>
<dbReference type="GO" id="GO:0005634">
    <property type="term" value="C:nucleus"/>
    <property type="evidence" value="ECO:0007669"/>
    <property type="project" value="TreeGrafter"/>
</dbReference>
<dbReference type="SMART" id="SM00360">
    <property type="entry name" value="RRM"/>
    <property type="match status" value="1"/>
</dbReference>
<evidence type="ECO:0000259" key="4">
    <source>
        <dbReference type="PROSITE" id="PS50102"/>
    </source>
</evidence>
<dbReference type="Gene3D" id="3.30.70.330">
    <property type="match status" value="1"/>
</dbReference>
<feature type="region of interest" description="Disordered" evidence="3">
    <location>
        <begin position="1"/>
        <end position="50"/>
    </location>
</feature>
<dbReference type="GO" id="GO:0003729">
    <property type="term" value="F:mRNA binding"/>
    <property type="evidence" value="ECO:0007669"/>
    <property type="project" value="TreeGrafter"/>
</dbReference>
<feature type="compositionally biased region" description="Low complexity" evidence="3">
    <location>
        <begin position="262"/>
        <end position="276"/>
    </location>
</feature>
<sequence length="286" mass="32365">MSDNLDRSLDEILEDKKPSNRNRRGAGGGNRPYKRQDRDRQDSYPRDGVRKTIVMHPLPVADANRSPIRQGAKIRVENIHYELTESELEDLFRKIGPVSRFNLCYDRAGRSEGVAFVTYQYRDDAMTAIQEYDGANANGQPIRLTLLPSDSGRRSRNPFDTAVMPSRPLAERITAPGDRDRSLSPIRRLEEEAARKGIDRYIPGRSNNRSRSPMRQRRGGGRRPGARRDAPRDQEGRGGQRSNARTKKTQEELDAEMEDYFTGGQAAQPAATATNTEPHDDIDMIE</sequence>
<feature type="compositionally biased region" description="Basic and acidic residues" evidence="3">
    <location>
        <begin position="1"/>
        <end position="18"/>
    </location>
</feature>
<evidence type="ECO:0000256" key="3">
    <source>
        <dbReference type="SAM" id="MobiDB-lite"/>
    </source>
</evidence>
<dbReference type="EMBL" id="NLAX01000004">
    <property type="protein sequence ID" value="PKS12004.1"/>
    <property type="molecule type" value="Genomic_DNA"/>
</dbReference>
<evidence type="ECO:0000313" key="5">
    <source>
        <dbReference type="EMBL" id="PKS12004.1"/>
    </source>
</evidence>
<dbReference type="CDD" id="cd12418">
    <property type="entry name" value="RRM_Aly_REF_like"/>
    <property type="match status" value="1"/>
</dbReference>
<evidence type="ECO:0000313" key="6">
    <source>
        <dbReference type="Proteomes" id="UP000233524"/>
    </source>
</evidence>
<dbReference type="InParanoid" id="A0A2N3NHU7"/>